<feature type="transmembrane region" description="Helical" evidence="9">
    <location>
        <begin position="390"/>
        <end position="409"/>
    </location>
</feature>
<keyword evidence="3 9" id="KW-0812">Transmembrane</keyword>
<gene>
    <name evidence="11" type="ORF">CBRE1094_LOCUS3702</name>
    <name evidence="12" type="ORF">CBRE1094_LOCUS3703</name>
</gene>
<dbReference type="InterPro" id="IPR039204">
    <property type="entry name" value="MRS2-like"/>
</dbReference>
<feature type="compositionally biased region" description="Low complexity" evidence="10">
    <location>
        <begin position="186"/>
        <end position="199"/>
    </location>
</feature>
<keyword evidence="5" id="KW-0809">Transit peptide</keyword>
<keyword evidence="6 9" id="KW-1133">Transmembrane helix</keyword>
<dbReference type="CDD" id="cd12823">
    <property type="entry name" value="Mrs2_Mfm1p-like"/>
    <property type="match status" value="1"/>
</dbReference>
<keyword evidence="8 9" id="KW-0472">Membrane</keyword>
<evidence type="ECO:0000256" key="3">
    <source>
        <dbReference type="ARBA" id="ARBA00022692"/>
    </source>
</evidence>
<evidence type="ECO:0000313" key="11">
    <source>
        <dbReference type="EMBL" id="CAD9405263.1"/>
    </source>
</evidence>
<evidence type="ECO:0000256" key="9">
    <source>
        <dbReference type="RuleBase" id="RU366042"/>
    </source>
</evidence>
<proteinExistence type="inferred from homology"/>
<dbReference type="PANTHER" id="PTHR13890">
    <property type="entry name" value="RNA SPLICING PROTEIN MRS2, MITOCHONDRIAL"/>
    <property type="match status" value="1"/>
</dbReference>
<keyword evidence="2 9" id="KW-0813">Transport</keyword>
<dbReference type="AlphaFoldDB" id="A0A6U7CDN6"/>
<evidence type="ECO:0000256" key="1">
    <source>
        <dbReference type="ARBA" id="ARBA00004141"/>
    </source>
</evidence>
<reference evidence="11" key="1">
    <citation type="submission" date="2021-01" db="EMBL/GenBank/DDBJ databases">
        <authorList>
            <person name="Corre E."/>
            <person name="Pelletier E."/>
            <person name="Niang G."/>
            <person name="Scheremetjew M."/>
            <person name="Finn R."/>
            <person name="Kale V."/>
            <person name="Holt S."/>
            <person name="Cochrane G."/>
            <person name="Meng A."/>
            <person name="Brown T."/>
            <person name="Cohen L."/>
        </authorList>
    </citation>
    <scope>NUCLEOTIDE SEQUENCE</scope>
    <source>
        <strain evidence="11">UTEX LB 985</strain>
    </source>
</reference>
<feature type="compositionally biased region" description="Pro residues" evidence="10">
    <location>
        <begin position="200"/>
        <end position="210"/>
    </location>
</feature>
<evidence type="ECO:0000256" key="6">
    <source>
        <dbReference type="ARBA" id="ARBA00022989"/>
    </source>
</evidence>
<accession>A0A6U7CDN6</accession>
<organism evidence="11">
    <name type="scientific">Haptolina brevifila</name>
    <dbReference type="NCBI Taxonomy" id="156173"/>
    <lineage>
        <taxon>Eukaryota</taxon>
        <taxon>Haptista</taxon>
        <taxon>Haptophyta</taxon>
        <taxon>Prymnesiophyceae</taxon>
        <taxon>Prymnesiales</taxon>
        <taxon>Prymnesiaceae</taxon>
        <taxon>Haptolina</taxon>
    </lineage>
</organism>
<evidence type="ECO:0000313" key="12">
    <source>
        <dbReference type="EMBL" id="CAD9405266.1"/>
    </source>
</evidence>
<keyword evidence="7 9" id="KW-0406">Ion transport</keyword>
<keyword evidence="9" id="KW-0999">Mitochondrion inner membrane</keyword>
<dbReference type="Gene3D" id="1.20.58.340">
    <property type="entry name" value="Magnesium transport protein CorA, transmembrane region"/>
    <property type="match status" value="1"/>
</dbReference>
<dbReference type="EMBL" id="HBGU01006821">
    <property type="protein sequence ID" value="CAD9405263.1"/>
    <property type="molecule type" value="Transcribed_RNA"/>
</dbReference>
<evidence type="ECO:0000256" key="2">
    <source>
        <dbReference type="ARBA" id="ARBA00022448"/>
    </source>
</evidence>
<name>A0A6U7CDN6_9EUKA</name>
<feature type="compositionally biased region" description="Polar residues" evidence="10">
    <location>
        <begin position="551"/>
        <end position="560"/>
    </location>
</feature>
<evidence type="ECO:0000256" key="10">
    <source>
        <dbReference type="SAM" id="MobiDB-lite"/>
    </source>
</evidence>
<feature type="compositionally biased region" description="Low complexity" evidence="10">
    <location>
        <begin position="153"/>
        <end position="166"/>
    </location>
</feature>
<dbReference type="Gene3D" id="2.40.128.330">
    <property type="match status" value="1"/>
</dbReference>
<protein>
    <recommendedName>
        <fullName evidence="9">Magnesium transporter</fullName>
    </recommendedName>
</protein>
<evidence type="ECO:0000256" key="4">
    <source>
        <dbReference type="ARBA" id="ARBA00022842"/>
    </source>
</evidence>
<feature type="region of interest" description="Disordered" evidence="10">
    <location>
        <begin position="520"/>
        <end position="568"/>
    </location>
</feature>
<sequence length="568" mass="61950">MADLGSHQYRGSSRLKVLQWTRCQTADAAPEFRSLTHKELLDEINREASTFLSRLLPRSPGARSVPTPPKRQASMINALKRRDVRKVDPAFATRLEPAILVRSGCIILSLGRAELRAIITSDHLYCVLRDGQEQTLNTLQANFTLLRQAAEAEAANAPAPTGATTPAEEESLGDKRQGLQSAMTRSLSAGSLLSSLGHPHPSPFPKPSSMPIPNTNGHANNLEEHLTSSSTSFFELCAVEAVLMTACSELTRRQTELSEKSRSALPELRRNVIGASVVAGSRQLDLVRMLKQGVQELHVQSQALEEVLREVLDEDEDLEGMYLTRRRMAVLQPDVCSDHEEVEMMLESYLQEVGATVAELDVLKYDIEATEKFVSFRLDSARNRLLKVDVIATASATALGVGQLVSGLFGMNVPSSLFKADVVGDDWLFIFIAGLSVAVVLTLITTLVLWMGGRLSRCCGWLDTDAMPEDILIDMHAPAVIAEPNRRSSLAPPPTNLSCQATPMANLHGISNPNAYHIMNHGRPRTLTPDANPIPDTQHNPATPVHPPLSHPSTEAQLVQSRAHAPVG</sequence>
<dbReference type="GO" id="GO:0005743">
    <property type="term" value="C:mitochondrial inner membrane"/>
    <property type="evidence" value="ECO:0007669"/>
    <property type="project" value="UniProtKB-SubCell"/>
</dbReference>
<keyword evidence="9" id="KW-0496">Mitochondrion</keyword>
<dbReference type="PANTHER" id="PTHR13890:SF0">
    <property type="entry name" value="MAGNESIUM TRANSPORTER MRS2 HOMOLOG, MITOCHONDRIAL"/>
    <property type="match status" value="1"/>
</dbReference>
<evidence type="ECO:0000256" key="5">
    <source>
        <dbReference type="ARBA" id="ARBA00022946"/>
    </source>
</evidence>
<dbReference type="Pfam" id="PF22099">
    <property type="entry name" value="MRS2-like"/>
    <property type="match status" value="2"/>
</dbReference>
<feature type="region of interest" description="Disordered" evidence="10">
    <location>
        <begin position="153"/>
        <end position="222"/>
    </location>
</feature>
<dbReference type="GO" id="GO:0015095">
    <property type="term" value="F:magnesium ion transmembrane transporter activity"/>
    <property type="evidence" value="ECO:0007669"/>
    <property type="project" value="TreeGrafter"/>
</dbReference>
<evidence type="ECO:0000256" key="7">
    <source>
        <dbReference type="ARBA" id="ARBA00023065"/>
    </source>
</evidence>
<comment type="similarity">
    <text evidence="9">Belongs to the CorA metal ion transporter (MIT) (TC 1.A.35) family.</text>
</comment>
<dbReference type="EMBL" id="HBGU01006822">
    <property type="protein sequence ID" value="CAD9405266.1"/>
    <property type="molecule type" value="Transcribed_RNA"/>
</dbReference>
<keyword evidence="4 9" id="KW-0460">Magnesium</keyword>
<feature type="transmembrane region" description="Helical" evidence="9">
    <location>
        <begin position="429"/>
        <end position="450"/>
    </location>
</feature>
<evidence type="ECO:0000256" key="8">
    <source>
        <dbReference type="ARBA" id="ARBA00023136"/>
    </source>
</evidence>
<comment type="subcellular location">
    <subcellularLocation>
        <location evidence="1">Membrane</location>
        <topology evidence="1">Multi-pass membrane protein</topology>
    </subcellularLocation>
    <subcellularLocation>
        <location evidence="9">Mitochondrion inner membrane</location>
        <topology evidence="9">Multi-pass membrane protein</topology>
    </subcellularLocation>
</comment>